<comment type="caution">
    <text evidence="1">The sequence shown here is derived from an EMBL/GenBank/DDBJ whole genome shotgun (WGS) entry which is preliminary data.</text>
</comment>
<evidence type="ECO:0000313" key="2">
    <source>
        <dbReference type="Proteomes" id="UP001221757"/>
    </source>
</evidence>
<reference evidence="1" key="1">
    <citation type="submission" date="2023-03" db="EMBL/GenBank/DDBJ databases">
        <title>Massive genome expansion in bonnet fungi (Mycena s.s.) driven by repeated elements and novel gene families across ecological guilds.</title>
        <authorList>
            <consortium name="Lawrence Berkeley National Laboratory"/>
            <person name="Harder C.B."/>
            <person name="Miyauchi S."/>
            <person name="Viragh M."/>
            <person name="Kuo A."/>
            <person name="Thoen E."/>
            <person name="Andreopoulos B."/>
            <person name="Lu D."/>
            <person name="Skrede I."/>
            <person name="Drula E."/>
            <person name="Henrissat B."/>
            <person name="Morin E."/>
            <person name="Kohler A."/>
            <person name="Barry K."/>
            <person name="LaButti K."/>
            <person name="Morin E."/>
            <person name="Salamov A."/>
            <person name="Lipzen A."/>
            <person name="Mereny Z."/>
            <person name="Hegedus B."/>
            <person name="Baldrian P."/>
            <person name="Stursova M."/>
            <person name="Weitz H."/>
            <person name="Taylor A."/>
            <person name="Grigoriev I.V."/>
            <person name="Nagy L.G."/>
            <person name="Martin F."/>
            <person name="Kauserud H."/>
        </authorList>
    </citation>
    <scope>NUCLEOTIDE SEQUENCE</scope>
    <source>
        <strain evidence="1">CBHHK067</strain>
    </source>
</reference>
<dbReference type="EMBL" id="JARKIE010000313">
    <property type="protein sequence ID" value="KAJ7655330.1"/>
    <property type="molecule type" value="Genomic_DNA"/>
</dbReference>
<evidence type="ECO:0000313" key="1">
    <source>
        <dbReference type="EMBL" id="KAJ7655330.1"/>
    </source>
</evidence>
<accession>A0AAD7CPG5</accession>
<dbReference type="Proteomes" id="UP001221757">
    <property type="component" value="Unassembled WGS sequence"/>
</dbReference>
<keyword evidence="2" id="KW-1185">Reference proteome</keyword>
<name>A0AAD7CPG5_MYCRO</name>
<sequence length="130" mass="14622">MKMYDHEDTNLYVSTNGILSLLSGTISYQDGELPLESTQSEGYGFFPDNDIFAFFDDLYVKQGSHHGVYYKIINDNSINDNIIIIEYIMTAAKGNDASHFTLEYSARHPGMFIIKYYYIQDSGSSATVGA</sequence>
<proteinExistence type="predicted"/>
<organism evidence="1 2">
    <name type="scientific">Mycena rosella</name>
    <name type="common">Pink bonnet</name>
    <name type="synonym">Agaricus rosellus</name>
    <dbReference type="NCBI Taxonomy" id="1033263"/>
    <lineage>
        <taxon>Eukaryota</taxon>
        <taxon>Fungi</taxon>
        <taxon>Dikarya</taxon>
        <taxon>Basidiomycota</taxon>
        <taxon>Agaricomycotina</taxon>
        <taxon>Agaricomycetes</taxon>
        <taxon>Agaricomycetidae</taxon>
        <taxon>Agaricales</taxon>
        <taxon>Marasmiineae</taxon>
        <taxon>Mycenaceae</taxon>
        <taxon>Mycena</taxon>
    </lineage>
</organism>
<dbReference type="AlphaFoldDB" id="A0AAD7CPG5"/>
<protein>
    <submittedName>
        <fullName evidence="1">Uncharacterized protein</fullName>
    </submittedName>
</protein>
<gene>
    <name evidence="1" type="ORF">B0H17DRAFT_1186065</name>
</gene>